<dbReference type="GO" id="GO:0046872">
    <property type="term" value="F:metal ion binding"/>
    <property type="evidence" value="ECO:0007669"/>
    <property type="project" value="UniProtKB-KW"/>
</dbReference>
<dbReference type="PANTHER" id="PTHR35848:SF9">
    <property type="entry name" value="SLL1358 PROTEIN"/>
    <property type="match status" value="1"/>
</dbReference>
<comment type="cofactor">
    <cofactor evidence="2">
        <name>Mn(2+)</name>
        <dbReference type="ChEBI" id="CHEBI:29035"/>
    </cofactor>
    <text evidence="2">Binds 2 manganese ions per subunit.</text>
</comment>
<feature type="binding site" evidence="2">
    <location>
        <position position="250"/>
    </location>
    <ligand>
        <name>Mn(2+)</name>
        <dbReference type="ChEBI" id="CHEBI:29035"/>
        <label>2</label>
    </ligand>
</feature>
<dbReference type="AlphaFoldDB" id="A0A109BJN7"/>
<feature type="binding site" evidence="2">
    <location>
        <position position="245"/>
    </location>
    <ligand>
        <name>Mn(2+)</name>
        <dbReference type="ChEBI" id="CHEBI:29035"/>
        <label>2</label>
    </ligand>
</feature>
<dbReference type="SMART" id="SM00835">
    <property type="entry name" value="Cupin_1"/>
    <property type="match status" value="2"/>
</dbReference>
<dbReference type="InterPro" id="IPR051610">
    <property type="entry name" value="GPI/OXD"/>
</dbReference>
<proteinExistence type="predicted"/>
<reference evidence="4 5" key="1">
    <citation type="submission" date="2015-10" db="EMBL/GenBank/DDBJ databases">
        <title>Transcriptomic analysis of a linuron degrading triple-species bacterial consortium.</title>
        <authorList>
            <person name="Albers P."/>
        </authorList>
    </citation>
    <scope>NUCLEOTIDE SEQUENCE [LARGE SCALE GENOMIC DNA]</scope>
    <source>
        <strain evidence="4 5">WDL6</strain>
    </source>
</reference>
<feature type="binding site" evidence="2">
    <location>
        <position position="66"/>
    </location>
    <ligand>
        <name>Mn(2+)</name>
        <dbReference type="ChEBI" id="CHEBI:29035"/>
        <label>1</label>
    </ligand>
</feature>
<evidence type="ECO:0000313" key="4">
    <source>
        <dbReference type="EMBL" id="KWT70061.1"/>
    </source>
</evidence>
<keyword evidence="5" id="KW-1185">Reference proteome</keyword>
<gene>
    <name evidence="4" type="ORF">APY04_1270</name>
</gene>
<feature type="binding site" evidence="2">
    <location>
        <position position="243"/>
    </location>
    <ligand>
        <name>Mn(2+)</name>
        <dbReference type="ChEBI" id="CHEBI:29035"/>
        <label>2</label>
    </ligand>
</feature>
<feature type="domain" description="Cupin type-1" evidence="3">
    <location>
        <begin position="21"/>
        <end position="163"/>
    </location>
</feature>
<dbReference type="GO" id="GO:0046564">
    <property type="term" value="F:oxalate decarboxylase activity"/>
    <property type="evidence" value="ECO:0007669"/>
    <property type="project" value="UniProtKB-EC"/>
</dbReference>
<evidence type="ECO:0000313" key="5">
    <source>
        <dbReference type="Proteomes" id="UP000059074"/>
    </source>
</evidence>
<keyword evidence="4" id="KW-0456">Lyase</keyword>
<feature type="binding site" evidence="2">
    <location>
        <position position="111"/>
    </location>
    <ligand>
        <name>Mn(2+)</name>
        <dbReference type="ChEBI" id="CHEBI:29035"/>
        <label>1</label>
    </ligand>
</feature>
<dbReference type="EMBL" id="LMTR01000040">
    <property type="protein sequence ID" value="KWT70061.1"/>
    <property type="molecule type" value="Genomic_DNA"/>
</dbReference>
<comment type="caution">
    <text evidence="4">The sequence shown here is derived from an EMBL/GenBank/DDBJ whole genome shotgun (WGS) entry which is preliminary data.</text>
</comment>
<dbReference type="NCBIfam" id="TIGR03404">
    <property type="entry name" value="bicupin_oxalic"/>
    <property type="match status" value="1"/>
</dbReference>
<feature type="domain" description="Cupin type-1" evidence="3">
    <location>
        <begin position="199"/>
        <end position="339"/>
    </location>
</feature>
<dbReference type="InterPro" id="IPR006045">
    <property type="entry name" value="Cupin_1"/>
</dbReference>
<dbReference type="CDD" id="cd20304">
    <property type="entry name" value="cupin_OxDC_N"/>
    <property type="match status" value="1"/>
</dbReference>
<evidence type="ECO:0000259" key="3">
    <source>
        <dbReference type="SMART" id="SM00835"/>
    </source>
</evidence>
<keyword evidence="2" id="KW-0464">Manganese</keyword>
<dbReference type="GO" id="GO:0033609">
    <property type="term" value="P:oxalate metabolic process"/>
    <property type="evidence" value="ECO:0007669"/>
    <property type="project" value="InterPro"/>
</dbReference>
<name>A0A109BJN7_HYPSL</name>
<dbReference type="Proteomes" id="UP000059074">
    <property type="component" value="Unassembled WGS sequence"/>
</dbReference>
<dbReference type="CDD" id="cd20305">
    <property type="entry name" value="cupin_OxDC_C"/>
    <property type="match status" value="1"/>
</dbReference>
<dbReference type="Gene3D" id="2.60.120.10">
    <property type="entry name" value="Jelly Rolls"/>
    <property type="match status" value="2"/>
</dbReference>
<dbReference type="InterPro" id="IPR011051">
    <property type="entry name" value="RmlC_Cupin_sf"/>
</dbReference>
<accession>A0A109BJN7</accession>
<organism evidence="4 5">
    <name type="scientific">Hyphomicrobium sulfonivorans</name>
    <dbReference type="NCBI Taxonomy" id="121290"/>
    <lineage>
        <taxon>Bacteria</taxon>
        <taxon>Pseudomonadati</taxon>
        <taxon>Pseudomonadota</taxon>
        <taxon>Alphaproteobacteria</taxon>
        <taxon>Hyphomicrobiales</taxon>
        <taxon>Hyphomicrobiaceae</taxon>
        <taxon>Hyphomicrobium</taxon>
    </lineage>
</organism>
<evidence type="ECO:0000256" key="2">
    <source>
        <dbReference type="PIRSR" id="PIRSR617774-2"/>
    </source>
</evidence>
<feature type="binding site" evidence="2">
    <location>
        <position position="289"/>
    </location>
    <ligand>
        <name>Mn(2+)</name>
        <dbReference type="ChEBI" id="CHEBI:29035"/>
        <label>2</label>
    </ligand>
</feature>
<protein>
    <submittedName>
        <fullName evidence="4">Oxalate decarboxylase</fullName>
        <ecNumber evidence="4">4.1.1.2</ecNumber>
    </submittedName>
</protein>
<dbReference type="EC" id="4.1.1.2" evidence="4"/>
<dbReference type="SUPFAM" id="SSF51182">
    <property type="entry name" value="RmlC-like cupins"/>
    <property type="match status" value="1"/>
</dbReference>
<sequence>MAPDLFAPPPTDSGSLPNMHFPFAFAHNRLEEGGWAREITARELPALTSMAIVNMRLGPGVVRELHWHKEAEWAYITAGKARLTVVDADRHAYVDDLEPGDVWLIPSGVPHSIQGLEEGTEFVLVFDDAQFSENQTLLITEFLAHMPREVVSKNFGLPEADFDSLPKHQKYIFPLPVPPPLDVVRKQLTEVPAPQPYVFHASKVPATKFDGGSTKIIDARHFPETTLSALIIDLEPGALREIHWHPDADELQYYTKGKGRMTVFDATSNARTFDFQAGDVGCVPKTLGHYIENTGNEPLQVINVFNSKDYRDISLNQWMALTPPEMVKGTLNLNEKVMGALRRSYQPVVK</sequence>
<feature type="binding site" evidence="2">
    <location>
        <position position="68"/>
    </location>
    <ligand>
        <name>Mn(2+)</name>
        <dbReference type="ChEBI" id="CHEBI:29035"/>
        <label>1</label>
    </ligand>
</feature>
<dbReference type="PATRIC" id="fig|121290.4.peg.3231"/>
<dbReference type="InterPro" id="IPR014710">
    <property type="entry name" value="RmlC-like_jellyroll"/>
</dbReference>
<dbReference type="InterPro" id="IPR017774">
    <property type="entry name" value="Bicupin_oxalate_deCO2ase/Oxase"/>
</dbReference>
<dbReference type="PANTHER" id="PTHR35848">
    <property type="entry name" value="OXALATE-BINDING PROTEIN"/>
    <property type="match status" value="1"/>
</dbReference>
<keyword evidence="1 2" id="KW-0479">Metal-binding</keyword>
<dbReference type="STRING" id="121290.APY04_1270"/>
<feature type="binding site" evidence="2">
    <location>
        <position position="72"/>
    </location>
    <ligand>
        <name>Mn(2+)</name>
        <dbReference type="ChEBI" id="CHEBI:29035"/>
        <label>1</label>
    </ligand>
</feature>
<evidence type="ECO:0000256" key="1">
    <source>
        <dbReference type="ARBA" id="ARBA00022723"/>
    </source>
</evidence>
<dbReference type="Pfam" id="PF00190">
    <property type="entry name" value="Cupin_1"/>
    <property type="match status" value="2"/>
</dbReference>